<dbReference type="Gene3D" id="3.40.50.300">
    <property type="entry name" value="P-loop containing nucleotide triphosphate hydrolases"/>
    <property type="match status" value="1"/>
</dbReference>
<keyword evidence="3" id="KW-0808">Transferase</keyword>
<dbReference type="InterPro" id="IPR016236">
    <property type="entry name" value="Ser/Thr_kinase_PknK_prd"/>
</dbReference>
<sequence>MADLPPTQRSAAAGIIAELNTEGFEQAEEIGRGGFGVVYRCAQPDLNRIVALKVLTSDLAAENLQRFLREQRAMGQLSGHPHIVDVFQVGTTTGGHPYLVMPYHAHGSLERRIRDTGPLDWTETLTLGVKIAGALEAAHRVGTLHRDVKPGNILLTDYGEPQLSDFGIARPAGDFQTAAGIITGSPAFTAPEVLEGETPTVASDIYGLGATLFCALTGHVAYERREGEQVLAHFLRVAAQPVPDLRHEGVPDDVSAAIEQAMARTPGERFESAAAFGEHLRAIQRRHDLPVDELALPPAAAPRIATAPTPHPRGRSTAPPTPTTKYRPPASARSPVIRKRLLDRLRSGAGKRLTLIHAPSGFGKTTLAARWRDELCEAGGAVAWLTVDSDDDNVAWFLEHLVEAVRLPRPALAAGLEQLLGQYPEDPARHVLTALIDHLHGADDQLTLVLDDWQRVTGTESVAALRFLLEHGCHHLPLVLTSTSTADLPLSRLRLSGELVEIDTEALRFDADEVRTLLAEAGCLRPAVDIDGLTQTTDGWAVALQLAVLSLRAGEDPAQLLTALSEHADIGDYLAENVLDGLDQSTVEFLTTTSVCDRLCGGLATALTGSEHAAAILDDIEHRGLFLERVGPDRQWYRYHALFAGYLRRRLERDRPPGEIDALHLRAAAWFARHDLLNEAVDHALAAGDPEHAVDLVEEGATHLLEHAKMTTMLGILAKLPASAILARPRIQLWIAWVNLVLRRPSTPAEVALARFAAALEQMPSNADEIADLRAEAAVIDSVAEVFNDRIDRIDGLLAEVLSRPGDFPPRVAGVAGNIDSFGAIYRFDFDAARRRQQWVTPYHEATGPFVRVYGRCATGIAAREQLDIPAAYAAFDAAFELATETMGVRSHAARIAGALLSELRYYSGDLDGALRLLPDYRELAAEGGGLVDVMIATYATAARIEAAHGDRDAATARLAEGMRQAEQLGLARLAARLRTERIRLGLGVSEAVAQQLLRPRSLHCADGIATITAELDEDSAIRLLLLRHRDEEACARARALAAAIDPDRRPLAALGATLLLSAVLRLTGRAGEAEQLGAPAAARCRESGLPQFLLDATAVAPPSSG</sequence>
<dbReference type="InterPro" id="IPR017441">
    <property type="entry name" value="Protein_kinase_ATP_BS"/>
</dbReference>
<evidence type="ECO:0000256" key="6">
    <source>
        <dbReference type="ARBA" id="ARBA00022840"/>
    </source>
</evidence>
<feature type="domain" description="Protein kinase" evidence="9">
    <location>
        <begin position="24"/>
        <end position="282"/>
    </location>
</feature>
<feature type="binding site" evidence="7">
    <location>
        <position position="53"/>
    </location>
    <ligand>
        <name>ATP</name>
        <dbReference type="ChEBI" id="CHEBI:30616"/>
    </ligand>
</feature>
<keyword evidence="2" id="KW-0723">Serine/threonine-protein kinase</keyword>
<dbReference type="InterPro" id="IPR059106">
    <property type="entry name" value="WHD_MalT"/>
</dbReference>
<keyword evidence="4 7" id="KW-0547">Nucleotide-binding</keyword>
<dbReference type="PROSITE" id="PS00107">
    <property type="entry name" value="PROTEIN_KINASE_ATP"/>
    <property type="match status" value="1"/>
</dbReference>
<dbReference type="SUPFAM" id="SSF52540">
    <property type="entry name" value="P-loop containing nucleoside triphosphate hydrolases"/>
    <property type="match status" value="1"/>
</dbReference>
<organism evidence="10 11">
    <name type="scientific">Nocardia cyriacigeorgica</name>
    <dbReference type="NCBI Taxonomy" id="135487"/>
    <lineage>
        <taxon>Bacteria</taxon>
        <taxon>Bacillati</taxon>
        <taxon>Actinomycetota</taxon>
        <taxon>Actinomycetes</taxon>
        <taxon>Mycobacteriales</taxon>
        <taxon>Nocardiaceae</taxon>
        <taxon>Nocardia</taxon>
    </lineage>
</organism>
<protein>
    <recommendedName>
        <fullName evidence="1">non-specific serine/threonine protein kinase</fullName>
        <ecNumber evidence="1">2.7.11.1</ecNumber>
    </recommendedName>
</protein>
<dbReference type="PROSITE" id="PS50011">
    <property type="entry name" value="PROTEIN_KINASE_DOM"/>
    <property type="match status" value="1"/>
</dbReference>
<dbReference type="GO" id="GO:0016887">
    <property type="term" value="F:ATP hydrolysis activity"/>
    <property type="evidence" value="ECO:0007669"/>
    <property type="project" value="InterPro"/>
</dbReference>
<proteinExistence type="predicted"/>
<dbReference type="Gene3D" id="1.10.510.10">
    <property type="entry name" value="Transferase(Phosphotransferase) domain 1"/>
    <property type="match status" value="1"/>
</dbReference>
<evidence type="ECO:0000256" key="3">
    <source>
        <dbReference type="ARBA" id="ARBA00022679"/>
    </source>
</evidence>
<dbReference type="Pfam" id="PF13401">
    <property type="entry name" value="AAA_22"/>
    <property type="match status" value="1"/>
</dbReference>
<evidence type="ECO:0000256" key="5">
    <source>
        <dbReference type="ARBA" id="ARBA00022777"/>
    </source>
</evidence>
<dbReference type="SMART" id="SM00220">
    <property type="entry name" value="S_TKc"/>
    <property type="match status" value="1"/>
</dbReference>
<keyword evidence="6 7" id="KW-0067">ATP-binding</keyword>
<evidence type="ECO:0000256" key="7">
    <source>
        <dbReference type="PROSITE-ProRule" id="PRU10141"/>
    </source>
</evidence>
<dbReference type="PIRSF" id="PIRSF000574">
    <property type="entry name" value="Ser/Thr_PK_PknK_prd"/>
    <property type="match status" value="1"/>
</dbReference>
<evidence type="ECO:0000313" key="10">
    <source>
        <dbReference type="EMBL" id="NEW32877.1"/>
    </source>
</evidence>
<evidence type="ECO:0000259" key="9">
    <source>
        <dbReference type="PROSITE" id="PS50011"/>
    </source>
</evidence>
<reference evidence="10 11" key="1">
    <citation type="submission" date="2020-01" db="EMBL/GenBank/DDBJ databases">
        <title>Genetics and antimicrobial susceptibilities of Nocardia species isolated from the soil; a comparison with species isolated from humans.</title>
        <authorList>
            <person name="Carrasco G."/>
            <person name="Monzon S."/>
            <person name="Sansegundo M."/>
            <person name="Garcia E."/>
            <person name="Garrido N."/>
            <person name="Medina M.J."/>
            <person name="Villalon P."/>
            <person name="Ramirez-Arocha A.C."/>
            <person name="Jimenez P."/>
            <person name="Cuesta I."/>
            <person name="Valdezate S."/>
        </authorList>
    </citation>
    <scope>NUCLEOTIDE SEQUENCE [LARGE SCALE GENOMIC DNA]</scope>
    <source>
        <strain evidence="10 11">CNM20110626</strain>
    </source>
</reference>
<dbReference type="InterPro" id="IPR000719">
    <property type="entry name" value="Prot_kinase_dom"/>
</dbReference>
<evidence type="ECO:0000256" key="2">
    <source>
        <dbReference type="ARBA" id="ARBA00022527"/>
    </source>
</evidence>
<dbReference type="CDD" id="cd14014">
    <property type="entry name" value="STKc_PknB_like"/>
    <property type="match status" value="1"/>
</dbReference>
<dbReference type="Proteomes" id="UP000471166">
    <property type="component" value="Unassembled WGS sequence"/>
</dbReference>
<dbReference type="InterPro" id="IPR027417">
    <property type="entry name" value="P-loop_NTPase"/>
</dbReference>
<dbReference type="Pfam" id="PF00069">
    <property type="entry name" value="Pkinase"/>
    <property type="match status" value="1"/>
</dbReference>
<dbReference type="Gene3D" id="3.30.200.20">
    <property type="entry name" value="Phosphorylase Kinase, domain 1"/>
    <property type="match status" value="1"/>
</dbReference>
<evidence type="ECO:0000313" key="11">
    <source>
        <dbReference type="Proteomes" id="UP000471166"/>
    </source>
</evidence>
<dbReference type="AlphaFoldDB" id="A0A6P1CLX3"/>
<dbReference type="InterPro" id="IPR011009">
    <property type="entry name" value="Kinase-like_dom_sf"/>
</dbReference>
<dbReference type="GO" id="GO:0004674">
    <property type="term" value="F:protein serine/threonine kinase activity"/>
    <property type="evidence" value="ECO:0007669"/>
    <property type="project" value="UniProtKB-KW"/>
</dbReference>
<dbReference type="Pfam" id="PF25873">
    <property type="entry name" value="WHD_MalT"/>
    <property type="match status" value="1"/>
</dbReference>
<dbReference type="SUPFAM" id="SSF56112">
    <property type="entry name" value="Protein kinase-like (PK-like)"/>
    <property type="match status" value="1"/>
</dbReference>
<dbReference type="EC" id="2.7.11.1" evidence="1"/>
<gene>
    <name evidence="10" type="ORF">GV791_09915</name>
</gene>
<accession>A0A6P1CLX3</accession>
<dbReference type="EMBL" id="JAAGVB010000012">
    <property type="protein sequence ID" value="NEW32877.1"/>
    <property type="molecule type" value="Genomic_DNA"/>
</dbReference>
<dbReference type="PANTHER" id="PTHR43289:SF6">
    <property type="entry name" value="SERINE_THREONINE-PROTEIN KINASE NEKL-3"/>
    <property type="match status" value="1"/>
</dbReference>
<evidence type="ECO:0000256" key="1">
    <source>
        <dbReference type="ARBA" id="ARBA00012513"/>
    </source>
</evidence>
<name>A0A6P1CLX3_9NOCA</name>
<comment type="caution">
    <text evidence="10">The sequence shown here is derived from an EMBL/GenBank/DDBJ whole genome shotgun (WGS) entry which is preliminary data.</text>
</comment>
<dbReference type="RefSeq" id="WP_163843861.1">
    <property type="nucleotide sequence ID" value="NZ_AP026979.1"/>
</dbReference>
<dbReference type="GO" id="GO:0005524">
    <property type="term" value="F:ATP binding"/>
    <property type="evidence" value="ECO:0007669"/>
    <property type="project" value="UniProtKB-UniRule"/>
</dbReference>
<evidence type="ECO:0000256" key="4">
    <source>
        <dbReference type="ARBA" id="ARBA00022741"/>
    </source>
</evidence>
<keyword evidence="5 10" id="KW-0418">Kinase</keyword>
<evidence type="ECO:0000256" key="8">
    <source>
        <dbReference type="SAM" id="MobiDB-lite"/>
    </source>
</evidence>
<dbReference type="PANTHER" id="PTHR43289">
    <property type="entry name" value="MITOGEN-ACTIVATED PROTEIN KINASE KINASE KINASE 20-RELATED"/>
    <property type="match status" value="1"/>
</dbReference>
<feature type="region of interest" description="Disordered" evidence="8">
    <location>
        <begin position="302"/>
        <end position="333"/>
    </location>
</feature>
<dbReference type="InterPro" id="IPR049945">
    <property type="entry name" value="AAA_22"/>
</dbReference>